<keyword evidence="18" id="KW-1185">Reference proteome</keyword>
<evidence type="ECO:0000256" key="7">
    <source>
        <dbReference type="ARBA" id="ARBA00022729"/>
    </source>
</evidence>
<dbReference type="InterPro" id="IPR009003">
    <property type="entry name" value="Peptidase_S1_PA"/>
</dbReference>
<organism evidence="17 18">
    <name type="scientific">Ferrovibrio terrae</name>
    <dbReference type="NCBI Taxonomy" id="2594003"/>
    <lineage>
        <taxon>Bacteria</taxon>
        <taxon>Pseudomonadati</taxon>
        <taxon>Pseudomonadota</taxon>
        <taxon>Alphaproteobacteria</taxon>
        <taxon>Rhodospirillales</taxon>
        <taxon>Rhodospirillaceae</taxon>
        <taxon>Ferrovibrio</taxon>
    </lineage>
</organism>
<dbReference type="EC" id="3.4.21.107" evidence="4"/>
<comment type="similarity">
    <text evidence="3">Belongs to the peptidase S1C family.</text>
</comment>
<evidence type="ECO:0000313" key="17">
    <source>
        <dbReference type="EMBL" id="QDO98729.1"/>
    </source>
</evidence>
<dbReference type="AlphaFoldDB" id="A0A516H4N4"/>
<dbReference type="OrthoDB" id="9758917at2"/>
<evidence type="ECO:0000256" key="12">
    <source>
        <dbReference type="ARBA" id="ARBA00023016"/>
    </source>
</evidence>
<keyword evidence="6 17" id="KW-0645">Protease</keyword>
<dbReference type="InterPro" id="IPR001940">
    <property type="entry name" value="Peptidase_S1C"/>
</dbReference>
<dbReference type="Proteomes" id="UP000317496">
    <property type="component" value="Chromosome"/>
</dbReference>
<feature type="binding site" evidence="15">
    <location>
        <position position="129"/>
    </location>
    <ligand>
        <name>substrate</name>
    </ligand>
</feature>
<dbReference type="SUPFAM" id="SSF50494">
    <property type="entry name" value="Trypsin-like serine proteases"/>
    <property type="match status" value="1"/>
</dbReference>
<keyword evidence="11" id="KW-0720">Serine protease</keyword>
<evidence type="ECO:0000256" key="4">
    <source>
        <dbReference type="ARBA" id="ARBA00013035"/>
    </source>
</evidence>
<evidence type="ECO:0000256" key="3">
    <source>
        <dbReference type="ARBA" id="ARBA00010541"/>
    </source>
</evidence>
<dbReference type="CDD" id="cd10839">
    <property type="entry name" value="cpPDZ1_DegP-like"/>
    <property type="match status" value="1"/>
</dbReference>
<gene>
    <name evidence="17" type="ORF">FNB15_16235</name>
</gene>
<keyword evidence="9" id="KW-0574">Periplasm</keyword>
<comment type="catalytic activity">
    <reaction evidence="1">
        <text>Acts on substrates that are at least partially unfolded. The cleavage site P1 residue is normally between a pair of hydrophobic residues, such as Val-|-Val.</text>
        <dbReference type="EC" id="3.4.21.107"/>
    </reaction>
</comment>
<accession>A0A516H4N4</accession>
<sequence>MKTPSSIKRAVIAVLLASTVLSGGGGYLAARAYAANDAPITITPAEQPMTAARPSFADLVEKVKPAVVNISTTEKVEAKQRQQQQMQPGSMEDFFRQFMEQGQRKRGPQHALGSGFIIDASGYIVTNNHVVADAAKIVVTLEDGSEHPAVVKGRDPKTDVALLKIESKTPLPYVAFGDSDKARIGDWVIAVGNPFGLGGSVSAGILSARGRNLNSGPYDNFLQIDAPINPGNSGGPIFDAAGRVIGISTAIYSPSGGSVGIGFGVPSNLAGSIVAQLKDGGKVERGWLGVSMQPMTESLAKAIGRKSADGVLVNDVMADGPAAKAGLKQGDAIVTINGQTIRDPRDLATQVAGLKAGDSAKFGIWRDGRERNLTVAIGTQPSDQTAALNDAAGEDGKVGLSLAPLTPELRNRFGLEAGAKGAVVAEVASDSQAEESGVKPGDVIVGVAGKSVANPGQAVDAIKSAQREKKEAVTLLVMRDGTTYYLALHLV</sequence>
<dbReference type="EMBL" id="CP041636">
    <property type="protein sequence ID" value="QDO98729.1"/>
    <property type="molecule type" value="Genomic_DNA"/>
</dbReference>
<dbReference type="GO" id="GO:0006508">
    <property type="term" value="P:proteolysis"/>
    <property type="evidence" value="ECO:0007669"/>
    <property type="project" value="UniProtKB-KW"/>
</dbReference>
<dbReference type="Gene3D" id="2.30.42.10">
    <property type="match status" value="2"/>
</dbReference>
<feature type="domain" description="PDZ" evidence="16">
    <location>
        <begin position="387"/>
        <end position="481"/>
    </location>
</feature>
<dbReference type="KEGG" id="fer:FNB15_16235"/>
<feature type="active site" description="Charge relay system" evidence="14">
    <location>
        <position position="129"/>
    </location>
</feature>
<feature type="active site" description="Charge relay system" evidence="14">
    <location>
        <position position="159"/>
    </location>
</feature>
<evidence type="ECO:0000256" key="14">
    <source>
        <dbReference type="PIRSR" id="PIRSR611782-1"/>
    </source>
</evidence>
<reference evidence="17 18" key="1">
    <citation type="submission" date="2019-07" db="EMBL/GenBank/DDBJ databases">
        <title>Genome sequencing for Ferrovibrio sp. K5.</title>
        <authorList>
            <person name="Park S.-J."/>
        </authorList>
    </citation>
    <scope>NUCLEOTIDE SEQUENCE [LARGE SCALE GENOMIC DNA]</scope>
    <source>
        <strain evidence="17 18">K5</strain>
    </source>
</reference>
<dbReference type="Pfam" id="PF13365">
    <property type="entry name" value="Trypsin_2"/>
    <property type="match status" value="1"/>
</dbReference>
<dbReference type="RefSeq" id="WP_144069710.1">
    <property type="nucleotide sequence ID" value="NZ_CP041636.1"/>
</dbReference>
<evidence type="ECO:0000256" key="13">
    <source>
        <dbReference type="ARBA" id="ARBA00032850"/>
    </source>
</evidence>
<dbReference type="PROSITE" id="PS50106">
    <property type="entry name" value="PDZ"/>
    <property type="match status" value="2"/>
</dbReference>
<feature type="binding site" evidence="15">
    <location>
        <position position="159"/>
    </location>
    <ligand>
        <name>substrate</name>
    </ligand>
</feature>
<feature type="active site" description="Charge relay system" evidence="14">
    <location>
        <position position="233"/>
    </location>
</feature>
<dbReference type="SUPFAM" id="SSF50156">
    <property type="entry name" value="PDZ domain-like"/>
    <property type="match status" value="2"/>
</dbReference>
<evidence type="ECO:0000256" key="8">
    <source>
        <dbReference type="ARBA" id="ARBA00022737"/>
    </source>
</evidence>
<evidence type="ECO:0000256" key="11">
    <source>
        <dbReference type="ARBA" id="ARBA00022825"/>
    </source>
</evidence>
<keyword evidence="8" id="KW-0677">Repeat</keyword>
<dbReference type="SMART" id="SM00228">
    <property type="entry name" value="PDZ"/>
    <property type="match status" value="2"/>
</dbReference>
<dbReference type="PANTHER" id="PTHR22939:SF130">
    <property type="entry name" value="PERIPLASMIC SERINE ENDOPROTEASE DEGP-LIKE-RELATED"/>
    <property type="match status" value="1"/>
</dbReference>
<protein>
    <recommendedName>
        <fullName evidence="5">Probable periplasmic serine endoprotease DegP-like</fullName>
        <ecNumber evidence="4">3.4.21.107</ecNumber>
    </recommendedName>
    <alternativeName>
        <fullName evidence="13">Protease Do</fullName>
    </alternativeName>
</protein>
<dbReference type="InterPro" id="IPR001478">
    <property type="entry name" value="PDZ"/>
</dbReference>
<evidence type="ECO:0000256" key="1">
    <source>
        <dbReference type="ARBA" id="ARBA00001772"/>
    </source>
</evidence>
<evidence type="ECO:0000256" key="5">
    <source>
        <dbReference type="ARBA" id="ARBA00013958"/>
    </source>
</evidence>
<dbReference type="PANTHER" id="PTHR22939">
    <property type="entry name" value="SERINE PROTEASE FAMILY S1C HTRA-RELATED"/>
    <property type="match status" value="1"/>
</dbReference>
<evidence type="ECO:0000256" key="2">
    <source>
        <dbReference type="ARBA" id="ARBA00004418"/>
    </source>
</evidence>
<dbReference type="NCBIfam" id="TIGR02037">
    <property type="entry name" value="degP_htrA_DO"/>
    <property type="match status" value="1"/>
</dbReference>
<dbReference type="GO" id="GO:0042597">
    <property type="term" value="C:periplasmic space"/>
    <property type="evidence" value="ECO:0007669"/>
    <property type="project" value="UniProtKB-SubCell"/>
</dbReference>
<keyword evidence="10" id="KW-0378">Hydrolase</keyword>
<evidence type="ECO:0000256" key="9">
    <source>
        <dbReference type="ARBA" id="ARBA00022764"/>
    </source>
</evidence>
<evidence type="ECO:0000259" key="16">
    <source>
        <dbReference type="PROSITE" id="PS50106"/>
    </source>
</evidence>
<keyword evidence="7" id="KW-0732">Signal</keyword>
<dbReference type="FunFam" id="2.40.10.120:FF:000007">
    <property type="entry name" value="Periplasmic serine endoprotease DegP-like"/>
    <property type="match status" value="1"/>
</dbReference>
<dbReference type="Gene3D" id="2.40.10.120">
    <property type="match status" value="1"/>
</dbReference>
<evidence type="ECO:0000256" key="6">
    <source>
        <dbReference type="ARBA" id="ARBA00022670"/>
    </source>
</evidence>
<evidence type="ECO:0000256" key="15">
    <source>
        <dbReference type="PIRSR" id="PIRSR611782-2"/>
    </source>
</evidence>
<dbReference type="PRINTS" id="PR00834">
    <property type="entry name" value="PROTEASES2C"/>
</dbReference>
<name>A0A516H4N4_9PROT</name>
<proteinExistence type="inferred from homology"/>
<dbReference type="InterPro" id="IPR011782">
    <property type="entry name" value="Pept_S1C_Do"/>
</dbReference>
<evidence type="ECO:0000313" key="18">
    <source>
        <dbReference type="Proteomes" id="UP000317496"/>
    </source>
</evidence>
<evidence type="ECO:0000256" key="10">
    <source>
        <dbReference type="ARBA" id="ARBA00022801"/>
    </source>
</evidence>
<feature type="binding site" evidence="15">
    <location>
        <begin position="231"/>
        <end position="233"/>
    </location>
    <ligand>
        <name>substrate</name>
    </ligand>
</feature>
<dbReference type="InterPro" id="IPR036034">
    <property type="entry name" value="PDZ_sf"/>
</dbReference>
<keyword evidence="12" id="KW-0346">Stress response</keyword>
<feature type="domain" description="PDZ" evidence="16">
    <location>
        <begin position="282"/>
        <end position="343"/>
    </location>
</feature>
<comment type="subcellular location">
    <subcellularLocation>
        <location evidence="2">Periplasm</location>
    </subcellularLocation>
</comment>
<dbReference type="Pfam" id="PF13180">
    <property type="entry name" value="PDZ_2"/>
    <property type="match status" value="2"/>
</dbReference>
<dbReference type="GO" id="GO:0004252">
    <property type="term" value="F:serine-type endopeptidase activity"/>
    <property type="evidence" value="ECO:0007669"/>
    <property type="project" value="InterPro"/>
</dbReference>